<gene>
    <name evidence="2" type="ORF">GCM10017621_14260</name>
</gene>
<dbReference type="EMBL" id="BSFE01000003">
    <property type="protein sequence ID" value="GLK51918.1"/>
    <property type="molecule type" value="Genomic_DNA"/>
</dbReference>
<organism evidence="2 3">
    <name type="scientific">Maricaulis virginensis</name>
    <dbReference type="NCBI Taxonomy" id="144022"/>
    <lineage>
        <taxon>Bacteria</taxon>
        <taxon>Pseudomonadati</taxon>
        <taxon>Pseudomonadota</taxon>
        <taxon>Alphaproteobacteria</taxon>
        <taxon>Maricaulales</taxon>
        <taxon>Maricaulaceae</taxon>
        <taxon>Maricaulis</taxon>
    </lineage>
</organism>
<sequence length="331" mass="36946">MAQAPDISVHIVAYRSRDTIGRCLAALEAQTVRPGEVLVLENGSPEGERVTASDLPDWVTFIESGANLGFAAGNNRLVEKSSGRWVVFLNPDAFARSDWIEQLTAAIERYPDIALFGSTQYSAERPDLLDGAGDVYHAAGLAYRAAYMRPVSFLPEEGEVFGPCGAAAMVRRDVFETLNGFDESFFCYNEDVDLAFRARLLGHRAIQLRDAAVDHMGYASSGRRSEFATYHGVRNRVWVFARDMPGWLFPVLAPFHIVANLALWGASARQGQFGLYGRAIRDALADWPRIMRERRDLQAARAVKPSVFARMMCWNSRALLTREPDIRPVQR</sequence>
<dbReference type="Proteomes" id="UP001143486">
    <property type="component" value="Unassembled WGS sequence"/>
</dbReference>
<dbReference type="GO" id="GO:0016740">
    <property type="term" value="F:transferase activity"/>
    <property type="evidence" value="ECO:0007669"/>
    <property type="project" value="UniProtKB-KW"/>
</dbReference>
<dbReference type="Gene3D" id="3.90.550.10">
    <property type="entry name" value="Spore Coat Polysaccharide Biosynthesis Protein SpsA, Chain A"/>
    <property type="match status" value="1"/>
</dbReference>
<keyword evidence="2" id="KW-0808">Transferase</keyword>
<comment type="caution">
    <text evidence="2">The sequence shown here is derived from an EMBL/GenBank/DDBJ whole genome shotgun (WGS) entry which is preliminary data.</text>
</comment>
<dbReference type="AlphaFoldDB" id="A0A9W6IKG4"/>
<feature type="domain" description="Glycosyltransferase 2-like" evidence="1">
    <location>
        <begin position="8"/>
        <end position="177"/>
    </location>
</feature>
<dbReference type="SUPFAM" id="SSF53448">
    <property type="entry name" value="Nucleotide-diphospho-sugar transferases"/>
    <property type="match status" value="1"/>
</dbReference>
<dbReference type="InterPro" id="IPR029044">
    <property type="entry name" value="Nucleotide-diphossugar_trans"/>
</dbReference>
<dbReference type="Pfam" id="PF00535">
    <property type="entry name" value="Glycos_transf_2"/>
    <property type="match status" value="1"/>
</dbReference>
<reference evidence="2" key="1">
    <citation type="journal article" date="2014" name="Int. J. Syst. Evol. Microbiol.">
        <title>Complete genome sequence of Corynebacterium casei LMG S-19264T (=DSM 44701T), isolated from a smear-ripened cheese.</title>
        <authorList>
            <consortium name="US DOE Joint Genome Institute (JGI-PGF)"/>
            <person name="Walter F."/>
            <person name="Albersmeier A."/>
            <person name="Kalinowski J."/>
            <person name="Ruckert C."/>
        </authorList>
    </citation>
    <scope>NUCLEOTIDE SEQUENCE</scope>
    <source>
        <strain evidence="2">VKM B-1513</strain>
    </source>
</reference>
<keyword evidence="3" id="KW-1185">Reference proteome</keyword>
<dbReference type="PANTHER" id="PTHR43179">
    <property type="entry name" value="RHAMNOSYLTRANSFERASE WBBL"/>
    <property type="match status" value="1"/>
</dbReference>
<evidence type="ECO:0000313" key="2">
    <source>
        <dbReference type="EMBL" id="GLK51918.1"/>
    </source>
</evidence>
<evidence type="ECO:0000313" key="3">
    <source>
        <dbReference type="Proteomes" id="UP001143486"/>
    </source>
</evidence>
<proteinExistence type="predicted"/>
<accession>A0A9W6IKG4</accession>
<dbReference type="CDD" id="cd04186">
    <property type="entry name" value="GT_2_like_c"/>
    <property type="match status" value="1"/>
</dbReference>
<dbReference type="PANTHER" id="PTHR43179:SF11">
    <property type="entry name" value="GLYCOSYL TRANSFERASE"/>
    <property type="match status" value="1"/>
</dbReference>
<protein>
    <submittedName>
        <fullName evidence="2">Glycosyl transferase</fullName>
    </submittedName>
</protein>
<name>A0A9W6IKG4_9PROT</name>
<evidence type="ECO:0000259" key="1">
    <source>
        <dbReference type="Pfam" id="PF00535"/>
    </source>
</evidence>
<dbReference type="InterPro" id="IPR001173">
    <property type="entry name" value="Glyco_trans_2-like"/>
</dbReference>
<reference evidence="2" key="2">
    <citation type="submission" date="2023-01" db="EMBL/GenBank/DDBJ databases">
        <authorList>
            <person name="Sun Q."/>
            <person name="Evtushenko L."/>
        </authorList>
    </citation>
    <scope>NUCLEOTIDE SEQUENCE</scope>
    <source>
        <strain evidence="2">VKM B-1513</strain>
    </source>
</reference>
<dbReference type="RefSeq" id="WP_271186281.1">
    <property type="nucleotide sequence ID" value="NZ_BSFE01000003.1"/>
</dbReference>